<comment type="caution">
    <text evidence="1">The sequence shown here is derived from an EMBL/GenBank/DDBJ whole genome shotgun (WGS) entry which is preliminary data.</text>
</comment>
<dbReference type="AlphaFoldDB" id="A0ABD2A3K8"/>
<reference evidence="1 2" key="1">
    <citation type="journal article" date="2024" name="Ann. Entomol. Soc. Am.">
        <title>Genomic analyses of the southern and eastern yellowjacket wasps (Hymenoptera: Vespidae) reveal evolutionary signatures of social life.</title>
        <authorList>
            <person name="Catto M.A."/>
            <person name="Caine P.B."/>
            <person name="Orr S.E."/>
            <person name="Hunt B.G."/>
            <person name="Goodisman M.A.D."/>
        </authorList>
    </citation>
    <scope>NUCLEOTIDE SEQUENCE [LARGE SCALE GENOMIC DNA]</scope>
    <source>
        <strain evidence="1">233</strain>
        <tissue evidence="1">Head and thorax</tissue>
    </source>
</reference>
<organism evidence="1 2">
    <name type="scientific">Vespula squamosa</name>
    <name type="common">Southern yellow jacket</name>
    <name type="synonym">Wasp</name>
    <dbReference type="NCBI Taxonomy" id="30214"/>
    <lineage>
        <taxon>Eukaryota</taxon>
        <taxon>Metazoa</taxon>
        <taxon>Ecdysozoa</taxon>
        <taxon>Arthropoda</taxon>
        <taxon>Hexapoda</taxon>
        <taxon>Insecta</taxon>
        <taxon>Pterygota</taxon>
        <taxon>Neoptera</taxon>
        <taxon>Endopterygota</taxon>
        <taxon>Hymenoptera</taxon>
        <taxon>Apocrita</taxon>
        <taxon>Aculeata</taxon>
        <taxon>Vespoidea</taxon>
        <taxon>Vespidae</taxon>
        <taxon>Vespinae</taxon>
        <taxon>Vespula</taxon>
    </lineage>
</organism>
<accession>A0ABD2A3K8</accession>
<gene>
    <name evidence="1" type="ORF">V1478_014760</name>
</gene>
<sequence length="59" mass="6963">MTIVTLYKISLILRIDMHFTPSFLVRRVIKFYVEKSRNAGRTCSWWLKSKEGKEGVVET</sequence>
<name>A0ABD2A3K8_VESSQ</name>
<dbReference type="Proteomes" id="UP001607302">
    <property type="component" value="Unassembled WGS sequence"/>
</dbReference>
<evidence type="ECO:0000313" key="1">
    <source>
        <dbReference type="EMBL" id="KAL2715062.1"/>
    </source>
</evidence>
<keyword evidence="2" id="KW-1185">Reference proteome</keyword>
<evidence type="ECO:0000313" key="2">
    <source>
        <dbReference type="Proteomes" id="UP001607302"/>
    </source>
</evidence>
<protein>
    <submittedName>
        <fullName evidence="1">Uncharacterized protein</fullName>
    </submittedName>
</protein>
<proteinExistence type="predicted"/>
<dbReference type="EMBL" id="JAUDFV010000155">
    <property type="protein sequence ID" value="KAL2715062.1"/>
    <property type="molecule type" value="Genomic_DNA"/>
</dbReference>